<dbReference type="InterPro" id="IPR011817">
    <property type="entry name" value="Uridylate_kinase"/>
</dbReference>
<evidence type="ECO:0000259" key="13">
    <source>
        <dbReference type="Pfam" id="PF00696"/>
    </source>
</evidence>
<dbReference type="InterPro" id="IPR036393">
    <property type="entry name" value="AceGlu_kinase-like_sf"/>
</dbReference>
<keyword evidence="4 11" id="KW-0963">Cytoplasm</keyword>
<comment type="subcellular location">
    <subcellularLocation>
        <location evidence="1 11">Cytoplasm</location>
    </subcellularLocation>
</comment>
<dbReference type="InterPro" id="IPR015963">
    <property type="entry name" value="Uridylate_kinase_bac"/>
</dbReference>
<evidence type="ECO:0000256" key="4">
    <source>
        <dbReference type="ARBA" id="ARBA00022490"/>
    </source>
</evidence>
<dbReference type="PANTHER" id="PTHR42833:SF4">
    <property type="entry name" value="URIDYLATE KINASE PUMPKIN, CHLOROPLASTIC"/>
    <property type="match status" value="1"/>
</dbReference>
<dbReference type="HAMAP" id="MF_01220_B">
    <property type="entry name" value="PyrH_B"/>
    <property type="match status" value="1"/>
</dbReference>
<evidence type="ECO:0000256" key="2">
    <source>
        <dbReference type="ARBA" id="ARBA00004791"/>
    </source>
</evidence>
<comment type="catalytic activity">
    <reaction evidence="10 11">
        <text>UMP + ATP = UDP + ADP</text>
        <dbReference type="Rhea" id="RHEA:24400"/>
        <dbReference type="ChEBI" id="CHEBI:30616"/>
        <dbReference type="ChEBI" id="CHEBI:57865"/>
        <dbReference type="ChEBI" id="CHEBI:58223"/>
        <dbReference type="ChEBI" id="CHEBI:456216"/>
        <dbReference type="EC" id="2.7.4.22"/>
    </reaction>
</comment>
<feature type="domain" description="Aspartate/glutamate/uridylate kinase" evidence="13">
    <location>
        <begin position="37"/>
        <end position="234"/>
    </location>
</feature>
<evidence type="ECO:0000256" key="7">
    <source>
        <dbReference type="ARBA" id="ARBA00022777"/>
    </source>
</evidence>
<keyword evidence="15" id="KW-1185">Reference proteome</keyword>
<organism evidence="14 15">
    <name type="scientific">Streptomyces silvisoli</name>
    <dbReference type="NCBI Taxonomy" id="3034235"/>
    <lineage>
        <taxon>Bacteria</taxon>
        <taxon>Bacillati</taxon>
        <taxon>Actinomycetota</taxon>
        <taxon>Actinomycetes</taxon>
        <taxon>Kitasatosporales</taxon>
        <taxon>Streptomycetaceae</taxon>
        <taxon>Streptomyces</taxon>
    </lineage>
</organism>
<proteinExistence type="inferred from homology"/>
<evidence type="ECO:0000313" key="15">
    <source>
        <dbReference type="Proteomes" id="UP001216579"/>
    </source>
</evidence>
<evidence type="ECO:0000256" key="8">
    <source>
        <dbReference type="ARBA" id="ARBA00022840"/>
    </source>
</evidence>
<evidence type="ECO:0000313" key="14">
    <source>
        <dbReference type="EMBL" id="MDF3294217.1"/>
    </source>
</evidence>
<dbReference type="GO" id="GO:0033862">
    <property type="term" value="F:UMP kinase activity"/>
    <property type="evidence" value="ECO:0007669"/>
    <property type="project" value="UniProtKB-EC"/>
</dbReference>
<dbReference type="PIRSF" id="PIRSF005650">
    <property type="entry name" value="Uridylate_kin"/>
    <property type="match status" value="1"/>
</dbReference>
<evidence type="ECO:0000256" key="3">
    <source>
        <dbReference type="ARBA" id="ARBA00007614"/>
    </source>
</evidence>
<keyword evidence="5 11" id="KW-0808">Transferase</keyword>
<feature type="binding site" evidence="11">
    <location>
        <position position="187"/>
    </location>
    <ligand>
        <name>ATP</name>
        <dbReference type="ChEBI" id="CHEBI:30616"/>
    </ligand>
</feature>
<comment type="subunit">
    <text evidence="11">Homohexamer.</text>
</comment>
<protein>
    <recommendedName>
        <fullName evidence="11">Uridylate kinase</fullName>
        <shortName evidence="11">UK</shortName>
        <ecNumber evidence="11">2.7.4.22</ecNumber>
    </recommendedName>
    <alternativeName>
        <fullName evidence="11">Uridine monophosphate kinase</fullName>
        <shortName evidence="11">UMP kinase</shortName>
        <shortName evidence="11">UMPK</shortName>
    </alternativeName>
</protein>
<keyword evidence="7 11" id="KW-0418">Kinase</keyword>
<feature type="binding site" evidence="11">
    <location>
        <begin position="31"/>
        <end position="34"/>
    </location>
    <ligand>
        <name>ATP</name>
        <dbReference type="ChEBI" id="CHEBI:30616"/>
    </ligand>
</feature>
<dbReference type="CDD" id="cd04254">
    <property type="entry name" value="AAK_UMPK-PyrH-Ec"/>
    <property type="match status" value="1"/>
</dbReference>
<comment type="similarity">
    <text evidence="3 11">Belongs to the UMP kinase family.</text>
</comment>
<dbReference type="PANTHER" id="PTHR42833">
    <property type="entry name" value="URIDYLATE KINASE"/>
    <property type="match status" value="1"/>
</dbReference>
<accession>A0ABT5ZWL6</accession>
<evidence type="ECO:0000256" key="12">
    <source>
        <dbReference type="SAM" id="MobiDB-lite"/>
    </source>
</evidence>
<sequence>MDQDDRTGDSTANNAEGTDNSGSKPRRFLLKLSGEAFGGGSLGVDPDVVHKIAREIAAVVRGGTQIAVVIGGGNFFRGAELQQRGMDRARSDYMGMLGIVMNCLALQDFLEKEGIDTRVQTAITMGQVAEPYIPLRAVRHLEKGRVVIFGAGMGMPYFSTDTTAAQRALEIHAEEILMGKNGVDGVYDSDPKVNPDAVKFDALEYDEVLARDLKVADATAITLCRDNKLPILVFELLTEGNIARAVKGEKIGTLVSEHGTRD</sequence>
<comment type="caution">
    <text evidence="11">Lacks conserved residue(s) required for the propagation of feature annotation.</text>
</comment>
<dbReference type="Proteomes" id="UP001216579">
    <property type="component" value="Unassembled WGS sequence"/>
</dbReference>
<evidence type="ECO:0000256" key="6">
    <source>
        <dbReference type="ARBA" id="ARBA00022741"/>
    </source>
</evidence>
<evidence type="ECO:0000256" key="10">
    <source>
        <dbReference type="ARBA" id="ARBA00047767"/>
    </source>
</evidence>
<feature type="binding site" evidence="11">
    <location>
        <position position="77"/>
    </location>
    <ligand>
        <name>ATP</name>
        <dbReference type="ChEBI" id="CHEBI:30616"/>
    </ligand>
</feature>
<feature type="binding site" evidence="11">
    <location>
        <position position="72"/>
    </location>
    <ligand>
        <name>UMP</name>
        <dbReference type="ChEBI" id="CHEBI:57865"/>
    </ligand>
</feature>
<comment type="function">
    <text evidence="11">Catalyzes the reversible phosphorylation of UMP to UDP.</text>
</comment>
<feature type="region of interest" description="Disordered" evidence="12">
    <location>
        <begin position="1"/>
        <end position="26"/>
    </location>
</feature>
<dbReference type="EMBL" id="JARJBC010000038">
    <property type="protein sequence ID" value="MDF3294217.1"/>
    <property type="molecule type" value="Genomic_DNA"/>
</dbReference>
<dbReference type="Gene3D" id="3.40.1160.10">
    <property type="entry name" value="Acetylglutamate kinase-like"/>
    <property type="match status" value="1"/>
</dbReference>
<name>A0ABT5ZWL6_9ACTN</name>
<dbReference type="EC" id="2.7.4.22" evidence="11"/>
<feature type="compositionally biased region" description="Polar residues" evidence="12">
    <location>
        <begin position="9"/>
        <end position="23"/>
    </location>
</feature>
<dbReference type="Pfam" id="PF00696">
    <property type="entry name" value="AA_kinase"/>
    <property type="match status" value="1"/>
</dbReference>
<evidence type="ECO:0000256" key="1">
    <source>
        <dbReference type="ARBA" id="ARBA00004496"/>
    </source>
</evidence>
<feature type="binding site" evidence="11">
    <location>
        <position position="190"/>
    </location>
    <ligand>
        <name>ATP</name>
        <dbReference type="ChEBI" id="CHEBI:30616"/>
    </ligand>
</feature>
<keyword evidence="8 11" id="KW-0067">ATP-binding</keyword>
<feature type="binding site" evidence="11">
    <location>
        <position position="92"/>
    </location>
    <ligand>
        <name>UMP</name>
        <dbReference type="ChEBI" id="CHEBI:57865"/>
    </ligand>
</feature>
<dbReference type="NCBIfam" id="TIGR02075">
    <property type="entry name" value="pyrH_bact"/>
    <property type="match status" value="1"/>
</dbReference>
<dbReference type="RefSeq" id="WP_269859000.1">
    <property type="nucleotide sequence ID" value="NZ_JARJBC010000038.1"/>
</dbReference>
<feature type="binding site" evidence="11">
    <location>
        <position position="181"/>
    </location>
    <ligand>
        <name>ATP</name>
        <dbReference type="ChEBI" id="CHEBI:30616"/>
    </ligand>
</feature>
<feature type="binding site" evidence="11">
    <location>
        <begin position="153"/>
        <end position="160"/>
    </location>
    <ligand>
        <name>UMP</name>
        <dbReference type="ChEBI" id="CHEBI:57865"/>
    </ligand>
</feature>
<evidence type="ECO:0000256" key="5">
    <source>
        <dbReference type="ARBA" id="ARBA00022679"/>
    </source>
</evidence>
<feature type="binding site" evidence="11">
    <location>
        <position position="73"/>
    </location>
    <ligand>
        <name>ATP</name>
        <dbReference type="ChEBI" id="CHEBI:30616"/>
    </ligand>
</feature>
<keyword evidence="6 11" id="KW-0547">Nucleotide-binding</keyword>
<comment type="activity regulation">
    <text evidence="11">Inhibited by UTP.</text>
</comment>
<comment type="pathway">
    <text evidence="2 11">Pyrimidine metabolism; CTP biosynthesis via de novo pathway; UDP from UMP (UMPK route): step 1/1.</text>
</comment>
<dbReference type="InterPro" id="IPR001048">
    <property type="entry name" value="Asp/Glu/Uridylate_kinase"/>
</dbReference>
<keyword evidence="9 11" id="KW-0665">Pyrimidine biosynthesis</keyword>
<evidence type="ECO:0000256" key="11">
    <source>
        <dbReference type="HAMAP-Rule" id="MF_01220"/>
    </source>
</evidence>
<evidence type="ECO:0000256" key="9">
    <source>
        <dbReference type="ARBA" id="ARBA00022975"/>
    </source>
</evidence>
<dbReference type="SUPFAM" id="SSF53633">
    <property type="entry name" value="Carbamate kinase-like"/>
    <property type="match status" value="1"/>
</dbReference>
<gene>
    <name evidence="11 14" type="primary">pyrH</name>
    <name evidence="14" type="ORF">P3G67_34440</name>
</gene>
<reference evidence="14 15" key="1">
    <citation type="submission" date="2023-03" db="EMBL/GenBank/DDBJ databases">
        <title>Draft genome sequence of Streptomyces sp. RB6PN23 isolated from peat swamp forest in Thailand.</title>
        <authorList>
            <person name="Klaysubun C."/>
            <person name="Duangmal K."/>
        </authorList>
    </citation>
    <scope>NUCLEOTIDE SEQUENCE [LARGE SCALE GENOMIC DNA]</scope>
    <source>
        <strain evidence="14 15">RB6PN23</strain>
    </source>
</reference>
<comment type="caution">
    <text evidence="14">The sequence shown here is derived from an EMBL/GenBank/DDBJ whole genome shotgun (WGS) entry which is preliminary data.</text>
</comment>